<dbReference type="Proteomes" id="UP001317742">
    <property type="component" value="Chromosome"/>
</dbReference>
<reference evidence="1 2" key="1">
    <citation type="submission" date="2022-08" db="EMBL/GenBank/DDBJ databases">
        <title>Genome Sequence of the sulphate-reducing bacterium, Pseudodesulfovibrio sp. SYK.</title>
        <authorList>
            <person name="Kondo R."/>
            <person name="Kataoka T."/>
        </authorList>
    </citation>
    <scope>NUCLEOTIDE SEQUENCE [LARGE SCALE GENOMIC DNA]</scope>
    <source>
        <strain evidence="1 2">SYK</strain>
    </source>
</reference>
<dbReference type="RefSeq" id="WP_281762705.1">
    <property type="nucleotide sequence ID" value="NZ_AP026709.1"/>
</dbReference>
<sequence length="164" mass="18606">MNALKIISNFTNASLNVGNAIGNSPEDEELIFKIPFGDHVREVAMSPEKFVNDYESCFLDSDRGRYILVQMKALFEELKTRFKEGQQESVCSEIISDYDNSPGTEIYGREILAALYEVGDSEFREAYEENIDSLVELVGRHPITFDTSDALRIAVSLMYMSRSH</sequence>
<evidence type="ECO:0000313" key="2">
    <source>
        <dbReference type="Proteomes" id="UP001317742"/>
    </source>
</evidence>
<evidence type="ECO:0000313" key="1">
    <source>
        <dbReference type="EMBL" id="BDQ36825.1"/>
    </source>
</evidence>
<accession>A0ABM8AZ68</accession>
<protein>
    <submittedName>
        <fullName evidence="1">Uncharacterized protein</fullName>
    </submittedName>
</protein>
<organism evidence="1 2">
    <name type="scientific">Pseudodesulfovibrio nedwellii</name>
    <dbReference type="NCBI Taxonomy" id="2973072"/>
    <lineage>
        <taxon>Bacteria</taxon>
        <taxon>Pseudomonadati</taxon>
        <taxon>Thermodesulfobacteriota</taxon>
        <taxon>Desulfovibrionia</taxon>
        <taxon>Desulfovibrionales</taxon>
        <taxon>Desulfovibrionaceae</taxon>
    </lineage>
</organism>
<gene>
    <name evidence="1" type="ORF">SYK_11850</name>
</gene>
<proteinExistence type="predicted"/>
<dbReference type="EMBL" id="AP026709">
    <property type="protein sequence ID" value="BDQ36825.1"/>
    <property type="molecule type" value="Genomic_DNA"/>
</dbReference>
<name>A0ABM8AZ68_9BACT</name>
<keyword evidence="2" id="KW-1185">Reference proteome</keyword>